<sequence>MSVASATSAVSIVTITSIVTNSDGSSSTMLQESASALPVKNNTSSGPSGKTWGIIGGVVGGVAVVVVGCLLFWRLTQRRFSNLDHDIGEIKWPELQPEGGETNLSTLNPPATRKTGGAGVEMEKDRELGYDTDEDEFGRLHAGGGAVESDAGSPRLGYGPNGREQFYERGGGLGAQSPYELAYAGGGAGAYGGTYYDPYLGTPAPSRLPPGAAATAIDPFANPPTTVYPSAPPTIVYPPPSHQHPSYPNPFASSADDVPLTAAQVPPAASAAAAAGGIPYNARAGAMSPGLRY</sequence>
<gene>
    <name evidence="3" type="ORF">Rt10032_c20g6320</name>
</gene>
<evidence type="ECO:0000313" key="3">
    <source>
        <dbReference type="EMBL" id="GEM12303.1"/>
    </source>
</evidence>
<evidence type="ECO:0000256" key="1">
    <source>
        <dbReference type="SAM" id="MobiDB-lite"/>
    </source>
</evidence>
<dbReference type="Proteomes" id="UP000321518">
    <property type="component" value="Unassembled WGS sequence"/>
</dbReference>
<keyword evidence="2" id="KW-0472">Membrane</keyword>
<name>A0A511KPK6_RHOTO</name>
<protein>
    <submittedName>
        <fullName evidence="3">Aldo-keto reductase</fullName>
    </submittedName>
</protein>
<dbReference type="OrthoDB" id="2529615at2759"/>
<dbReference type="EMBL" id="BJWK01000020">
    <property type="protein sequence ID" value="GEM12303.1"/>
    <property type="molecule type" value="Genomic_DNA"/>
</dbReference>
<feature type="region of interest" description="Disordered" evidence="1">
    <location>
        <begin position="94"/>
        <end position="123"/>
    </location>
</feature>
<proteinExistence type="predicted"/>
<dbReference type="AlphaFoldDB" id="A0A511KPK6"/>
<keyword evidence="2" id="KW-1133">Transmembrane helix</keyword>
<accession>A0A511KPK6</accession>
<reference evidence="3 4" key="1">
    <citation type="submission" date="2019-07" db="EMBL/GenBank/DDBJ databases">
        <title>Rhodotorula toruloides NBRC10032 genome sequencing.</title>
        <authorList>
            <person name="Shida Y."/>
            <person name="Takaku H."/>
            <person name="Ogasawara W."/>
            <person name="Mori K."/>
        </authorList>
    </citation>
    <scope>NUCLEOTIDE SEQUENCE [LARGE SCALE GENOMIC DNA]</scope>
    <source>
        <strain evidence="3 4">NBRC10032</strain>
    </source>
</reference>
<evidence type="ECO:0000256" key="2">
    <source>
        <dbReference type="SAM" id="Phobius"/>
    </source>
</evidence>
<keyword evidence="2" id="KW-0812">Transmembrane</keyword>
<organism evidence="3 4">
    <name type="scientific">Rhodotorula toruloides</name>
    <name type="common">Yeast</name>
    <name type="synonym">Rhodosporidium toruloides</name>
    <dbReference type="NCBI Taxonomy" id="5286"/>
    <lineage>
        <taxon>Eukaryota</taxon>
        <taxon>Fungi</taxon>
        <taxon>Dikarya</taxon>
        <taxon>Basidiomycota</taxon>
        <taxon>Pucciniomycotina</taxon>
        <taxon>Microbotryomycetes</taxon>
        <taxon>Sporidiobolales</taxon>
        <taxon>Sporidiobolaceae</taxon>
        <taxon>Rhodotorula</taxon>
    </lineage>
</organism>
<feature type="transmembrane region" description="Helical" evidence="2">
    <location>
        <begin position="52"/>
        <end position="73"/>
    </location>
</feature>
<comment type="caution">
    <text evidence="3">The sequence shown here is derived from an EMBL/GenBank/DDBJ whole genome shotgun (WGS) entry which is preliminary data.</text>
</comment>
<evidence type="ECO:0000313" key="4">
    <source>
        <dbReference type="Proteomes" id="UP000321518"/>
    </source>
</evidence>